<keyword evidence="9" id="KW-1185">Reference proteome</keyword>
<evidence type="ECO:0000259" key="6">
    <source>
        <dbReference type="SMART" id="SM01074"/>
    </source>
</evidence>
<organism evidence="7 10">
    <name type="scientific">Natrarchaeobaculum sulfurireducens</name>
    <dbReference type="NCBI Taxonomy" id="2044521"/>
    <lineage>
        <taxon>Archaea</taxon>
        <taxon>Methanobacteriati</taxon>
        <taxon>Methanobacteriota</taxon>
        <taxon>Stenosarchaea group</taxon>
        <taxon>Halobacteria</taxon>
        <taxon>Halobacteriales</taxon>
        <taxon>Natrialbaceae</taxon>
        <taxon>Natrarchaeobaculum</taxon>
    </lineage>
</organism>
<dbReference type="KEGG" id="nag:AArcMg_3306"/>
<evidence type="ECO:0000256" key="1">
    <source>
        <dbReference type="ARBA" id="ARBA00006184"/>
    </source>
</evidence>
<accession>A0A346PJ22</accession>
<accession>A0A346PUU5</accession>
<dbReference type="AlphaFoldDB" id="A0A346PJ22"/>
<dbReference type="InterPro" id="IPR014277">
    <property type="entry name" value="Orc1/Cdc6_arc"/>
</dbReference>
<evidence type="ECO:0000256" key="4">
    <source>
        <dbReference type="ARBA" id="ARBA00022840"/>
    </source>
</evidence>
<dbReference type="Pfam" id="PF13401">
    <property type="entry name" value="AAA_22"/>
    <property type="match status" value="1"/>
</dbReference>
<dbReference type="NCBIfam" id="NF001624">
    <property type="entry name" value="PRK00411.1-2"/>
    <property type="match status" value="1"/>
</dbReference>
<dbReference type="CDD" id="cd00009">
    <property type="entry name" value="AAA"/>
    <property type="match status" value="1"/>
</dbReference>
<dbReference type="PANTHER" id="PTHR10763:SF26">
    <property type="entry name" value="CELL DIVISION CONTROL PROTEIN 6 HOMOLOG"/>
    <property type="match status" value="1"/>
</dbReference>
<dbReference type="InterPro" id="IPR027417">
    <property type="entry name" value="P-loop_NTPase"/>
</dbReference>
<dbReference type="EMBL" id="CP027033">
    <property type="protein sequence ID" value="AXR83290.1"/>
    <property type="molecule type" value="Genomic_DNA"/>
</dbReference>
<dbReference type="GO" id="GO:0006260">
    <property type="term" value="P:DNA replication"/>
    <property type="evidence" value="ECO:0007669"/>
    <property type="project" value="UniProtKB-UniRule"/>
</dbReference>
<evidence type="ECO:0000313" key="9">
    <source>
        <dbReference type="Proteomes" id="UP000258613"/>
    </source>
</evidence>
<dbReference type="Proteomes" id="UP000258613">
    <property type="component" value="Chromosome"/>
</dbReference>
<name>A0A346PJ22_9EURY</name>
<dbReference type="GO" id="GO:0016887">
    <property type="term" value="F:ATP hydrolysis activity"/>
    <property type="evidence" value="ECO:0007669"/>
    <property type="project" value="InterPro"/>
</dbReference>
<sequence length="412" mass="46056">MAALEIDRPSAVFRVSRRSNFTDSEQLSSFDSVVKVMGDDPDGGMLSWDESVFRNEHVFEIDYVPETFSHRAGQMESLSYALRPAVRGSRPLNVMVRGPPGTGKTTGIQKLFDEVGAQTSDVRTIRVNCQVNATRYSVFSRLFEGTFDYEPPSSGISFKKLFGQIAEKLVEEDKVLVVALDDVNYLFYENEASDTLYSLLRAHEEYPGAKIGVIVVSSDPALNVIDELDSRVQSVFRPEDVYFPVYDQPEIVDILDERVARGFHDGVISLETLEYVATLTADSGDLRVGIDLLRRAGLNAEMRASRTVEREDVESAYEKSKYINLSRSLSGLTDTERTLLAVIAHNDGEQAGDVYEAFHEETDLGYTRYSELVNKLDQLGLIDADYAEVDGRGRSRSLSLSYEKDAVLARLE</sequence>
<reference evidence="7" key="3">
    <citation type="journal article" date="2019" name="Int. J. Syst. Evol. Microbiol.">
        <title>Natronolimnobius sulfurireducens sp. nov. and Halalkaliarchaeum desulfuricum gen. nov., sp. nov., the first sulfur-respiring alkaliphilic haloarchaea from hypersaline alkaline lakes.</title>
        <authorList>
            <person name="Sorokin D.Y."/>
            <person name="Yakimov M."/>
            <person name="Messina E."/>
            <person name="Merkel A.Y."/>
            <person name="Bale N.J."/>
            <person name="Sinninghe Damste J.S."/>
        </authorList>
    </citation>
    <scope>NUCLEOTIDE SEQUENCE</scope>
    <source>
        <strain evidence="8">AArc-Mg</strain>
        <strain evidence="7">AArc1</strain>
    </source>
</reference>
<dbReference type="Gene3D" id="1.10.8.60">
    <property type="match status" value="1"/>
</dbReference>
<evidence type="ECO:0000313" key="10">
    <source>
        <dbReference type="Proteomes" id="UP000258707"/>
    </source>
</evidence>
<feature type="binding site" evidence="5">
    <location>
        <begin position="102"/>
        <end position="106"/>
    </location>
    <ligand>
        <name>ATP</name>
        <dbReference type="ChEBI" id="CHEBI:30616"/>
    </ligand>
</feature>
<evidence type="ECO:0000313" key="7">
    <source>
        <dbReference type="EMBL" id="AXR79517.1"/>
    </source>
</evidence>
<dbReference type="SUPFAM" id="SSF46785">
    <property type="entry name" value="Winged helix' DNA-binding domain"/>
    <property type="match status" value="1"/>
</dbReference>
<dbReference type="Pfam" id="PF22703">
    <property type="entry name" value="Cdc6_lid"/>
    <property type="match status" value="1"/>
</dbReference>
<feature type="binding site" evidence="5">
    <location>
        <position position="258"/>
    </location>
    <ligand>
        <name>ATP</name>
        <dbReference type="ChEBI" id="CHEBI:30616"/>
    </ligand>
</feature>
<dbReference type="SUPFAM" id="SSF52540">
    <property type="entry name" value="P-loop containing nucleoside triphosphate hydrolases"/>
    <property type="match status" value="1"/>
</dbReference>
<dbReference type="InterPro" id="IPR036390">
    <property type="entry name" value="WH_DNA-bd_sf"/>
</dbReference>
<dbReference type="Proteomes" id="UP000258707">
    <property type="component" value="Chromosome"/>
</dbReference>
<dbReference type="InterPro" id="IPR015163">
    <property type="entry name" value="Cdc6_C"/>
</dbReference>
<comment type="function">
    <text evidence="5">Involved in regulation of DNA replication.</text>
</comment>
<feature type="domain" description="Cdc6 C-terminal" evidence="6">
    <location>
        <begin position="339"/>
        <end position="411"/>
    </location>
</feature>
<dbReference type="InterPro" id="IPR055237">
    <property type="entry name" value="Cdc6_lid"/>
</dbReference>
<reference evidence="10" key="1">
    <citation type="submission" date="2017-10" db="EMBL/GenBank/DDBJ databases">
        <title>Phenotypic and genomic properties of facultatively anaerobic sulfur-reducing natronoarchaea from hypersaline soda lakes.</title>
        <authorList>
            <person name="Sorokin D.Y."/>
            <person name="Kublanov I.V."/>
            <person name="Roman P."/>
            <person name="Sinninghe Damste J.S."/>
            <person name="Golyshin P.N."/>
            <person name="Rojo D."/>
            <person name="Ciordia S."/>
            <person name="Mena Md.C."/>
            <person name="Ferrer M."/>
            <person name="Messina E."/>
            <person name="Smedile F."/>
            <person name="La Spada G."/>
            <person name="La Cono V."/>
            <person name="Yakimov M.M."/>
        </authorList>
    </citation>
    <scope>NUCLEOTIDE SEQUENCE [LARGE SCALE GENOMIC DNA]</scope>
    <source>
        <strain evidence="10">AArc1</strain>
    </source>
</reference>
<dbReference type="NCBIfam" id="NF001626">
    <property type="entry name" value="PRK00411.1-5"/>
    <property type="match status" value="1"/>
</dbReference>
<dbReference type="InterPro" id="IPR049945">
    <property type="entry name" value="AAA_22"/>
</dbReference>
<dbReference type="KEGG" id="nan:AArc1_3212"/>
<dbReference type="SMART" id="SM01074">
    <property type="entry name" value="Cdc6_C"/>
    <property type="match status" value="1"/>
</dbReference>
<dbReference type="EMBL" id="CP024047">
    <property type="protein sequence ID" value="AXR79517.1"/>
    <property type="molecule type" value="Genomic_DNA"/>
</dbReference>
<dbReference type="HAMAP" id="MF_01407">
    <property type="entry name" value="ORC1_type_DNA_replic_protein"/>
    <property type="match status" value="1"/>
</dbReference>
<dbReference type="InterPro" id="IPR050311">
    <property type="entry name" value="ORC1/CDC6"/>
</dbReference>
<evidence type="ECO:0000313" key="8">
    <source>
        <dbReference type="EMBL" id="AXR83290.1"/>
    </source>
</evidence>
<keyword evidence="2 5" id="KW-0235">DNA replication</keyword>
<dbReference type="Gene3D" id="3.40.50.300">
    <property type="entry name" value="P-loop containing nucleotide triphosphate hydrolases"/>
    <property type="match status" value="1"/>
</dbReference>
<dbReference type="PANTHER" id="PTHR10763">
    <property type="entry name" value="CELL DIVISION CONTROL PROTEIN 6-RELATED"/>
    <property type="match status" value="1"/>
</dbReference>
<reference evidence="9" key="2">
    <citation type="submission" date="2018-02" db="EMBL/GenBank/DDBJ databases">
        <title>Phenotypic and genomic properties of facultatively anaerobic sulfur-reducing natronoarchaea from hypersaline soda lakes.</title>
        <authorList>
            <person name="Sorokin D.Y."/>
            <person name="Kublanov I.V."/>
            <person name="Roman P."/>
            <person name="Sinninghe Damste J.S."/>
            <person name="Golyshin P.N."/>
            <person name="Rojo D."/>
            <person name="Ciordia S."/>
            <person name="Mena M.D.C."/>
            <person name="Ferrer M."/>
            <person name="Messina E."/>
            <person name="Smedile F."/>
            <person name="La Spada G."/>
            <person name="La Cono V."/>
            <person name="Yakimov M.M."/>
        </authorList>
    </citation>
    <scope>NUCLEOTIDE SEQUENCE [LARGE SCALE GENOMIC DNA]</scope>
    <source>
        <strain evidence="9">AArc-Mg</strain>
    </source>
</reference>
<feature type="binding site" evidence="5">
    <location>
        <position position="246"/>
    </location>
    <ligand>
        <name>ATP</name>
        <dbReference type="ChEBI" id="CHEBI:30616"/>
    </ligand>
</feature>
<dbReference type="NCBIfam" id="TIGR02928">
    <property type="entry name" value="orc1/cdc6 family replication initiation protein"/>
    <property type="match status" value="1"/>
</dbReference>
<gene>
    <name evidence="7" type="ORF">AArc1_3212</name>
    <name evidence="8" type="ORF">AArcMg_3306</name>
</gene>
<evidence type="ECO:0000256" key="2">
    <source>
        <dbReference type="ARBA" id="ARBA00022705"/>
    </source>
</evidence>
<evidence type="ECO:0000256" key="3">
    <source>
        <dbReference type="ARBA" id="ARBA00022741"/>
    </source>
</evidence>
<evidence type="ECO:0000256" key="5">
    <source>
        <dbReference type="HAMAP-Rule" id="MF_01407"/>
    </source>
</evidence>
<keyword evidence="4 5" id="KW-0067">ATP-binding</keyword>
<keyword evidence="3 5" id="KW-0547">Nucleotide-binding</keyword>
<comment type="similarity">
    <text evidence="1 5">Belongs to the CDC6/cdc18 family.</text>
</comment>
<proteinExistence type="inferred from homology"/>
<dbReference type="GO" id="GO:0005524">
    <property type="term" value="F:ATP binding"/>
    <property type="evidence" value="ECO:0007669"/>
    <property type="project" value="UniProtKB-UniRule"/>
</dbReference>
<protein>
    <recommendedName>
        <fullName evidence="5">ORC1-type DNA replication protein</fullName>
    </recommendedName>
</protein>